<feature type="transmembrane region" description="Helical" evidence="1">
    <location>
        <begin position="65"/>
        <end position="87"/>
    </location>
</feature>
<sequence>MGGIGIWGMHFVGNRAIVLDHGSPQRQIAYSSGYTAASFFLPIAVLLFAFYLLGNMTNKSRPRYIAIAGVLTGAAVCGMHYMGQLGIANYDCTYQVQHVVGAAIIAVAASLIALSVFFTLRDKWIDHWWKRVLCGGVLAVAVSGMHWIAAVGTVYYWNGMVAVHGGSRTQTSAIAASLSVGACVGLLVVTFIRSRRMRSTKQRSQRLVLACAYFDREGKLMVRHDGILPNTEITNHYVERTFGEDELSRSHETFLWIFQASHHWNILKDLIPGMKDDLEADPMTKKYCAASPPTSLPDDASEISINFAKLFKQLFCVAAQALANNIREPVENMGTLFEEPMDTGAAYPRSSIATRRLSCFSSSASPTRDMERGSDSHTFAKGKYLFLIRQIPPSDAAKFSARGYRFAAVGQVADTLAKSLQVQRAHLLERMERMQLCAERTCLPPPGVYLSLFMIRPSMYKSFDVLVPEGAQNQLPHVTLQMRPLSRDQRKQLQLFDEQPVGEILGSLLGKSSDLELDNDFGRQLYDAFVRLVELVGSYDTIMQARFSAKEFRTSCQHGGGTSSTPSCTSCTMLIVRFMTNIHAPVPQKDFTFVPLSFFSIQQLEHGSHSDEGTFPRQVRAQFAHLPRYSRTNNGSDSRWGTNRPNFMEANGLRTFRHPLRKSVASSRRSDEATMFEHEKVTDEFSISDLHMAKVEGTEYRDPLYEDTEALPLAASKERKSWVTEAFDLFQLKAENWCTARTGGWKWDINVQNSFEVGSKERRHESTNPSISPF</sequence>
<keyword evidence="1" id="KW-0812">Transmembrane</keyword>
<feature type="transmembrane region" description="Helical" evidence="1">
    <location>
        <begin position="172"/>
        <end position="192"/>
    </location>
</feature>
<keyword evidence="1" id="KW-1133">Transmembrane helix</keyword>
<gene>
    <name evidence="3" type="ORF">LTR69_003318</name>
</gene>
<reference evidence="3 4" key="1">
    <citation type="submission" date="2023-08" db="EMBL/GenBank/DDBJ databases">
        <title>Black Yeasts Isolated from many extreme environments.</title>
        <authorList>
            <person name="Coleine C."/>
            <person name="Stajich J.E."/>
            <person name="Selbmann L."/>
        </authorList>
    </citation>
    <scope>NUCLEOTIDE SEQUENCE [LARGE SCALE GENOMIC DNA]</scope>
    <source>
        <strain evidence="3 4">CCFEE 6328</strain>
    </source>
</reference>
<organism evidence="3 4">
    <name type="scientific">Exophiala sideris</name>
    <dbReference type="NCBI Taxonomy" id="1016849"/>
    <lineage>
        <taxon>Eukaryota</taxon>
        <taxon>Fungi</taxon>
        <taxon>Dikarya</taxon>
        <taxon>Ascomycota</taxon>
        <taxon>Pezizomycotina</taxon>
        <taxon>Eurotiomycetes</taxon>
        <taxon>Chaetothyriomycetidae</taxon>
        <taxon>Chaetothyriales</taxon>
        <taxon>Herpotrichiellaceae</taxon>
        <taxon>Exophiala</taxon>
    </lineage>
</organism>
<comment type="caution">
    <text evidence="3">The sequence shown here is derived from an EMBL/GenBank/DDBJ whole genome shotgun (WGS) entry which is preliminary data.</text>
</comment>
<dbReference type="PANTHER" id="PTHR35152">
    <property type="entry name" value="DOMAIN SIGNALLING PROTEIN, PUTATIVE (AFU_ORTHOLOGUE AFUA_5G11310)-RELATED"/>
    <property type="match status" value="1"/>
</dbReference>
<evidence type="ECO:0000259" key="2">
    <source>
        <dbReference type="PROSITE" id="PS50924"/>
    </source>
</evidence>
<accession>A0ABR0JIQ9</accession>
<dbReference type="InterPro" id="IPR005330">
    <property type="entry name" value="MHYT_dom"/>
</dbReference>
<keyword evidence="1" id="KW-0472">Membrane</keyword>
<evidence type="ECO:0000313" key="3">
    <source>
        <dbReference type="EMBL" id="KAK5065768.1"/>
    </source>
</evidence>
<keyword evidence="4" id="KW-1185">Reference proteome</keyword>
<proteinExistence type="predicted"/>
<protein>
    <recommendedName>
        <fullName evidence="2">MHYT domain-containing protein</fullName>
    </recommendedName>
</protein>
<evidence type="ECO:0000256" key="1">
    <source>
        <dbReference type="SAM" id="Phobius"/>
    </source>
</evidence>
<feature type="domain" description="MHYT" evidence="2">
    <location>
        <begin position="1"/>
        <end position="156"/>
    </location>
</feature>
<dbReference type="Proteomes" id="UP001345691">
    <property type="component" value="Unassembled WGS sequence"/>
</dbReference>
<feature type="transmembrane region" description="Helical" evidence="1">
    <location>
        <begin position="33"/>
        <end position="53"/>
    </location>
</feature>
<dbReference type="Pfam" id="PF03707">
    <property type="entry name" value="MHYT"/>
    <property type="match status" value="2"/>
</dbReference>
<feature type="transmembrane region" description="Helical" evidence="1">
    <location>
        <begin position="99"/>
        <end position="120"/>
    </location>
</feature>
<feature type="transmembrane region" description="Helical" evidence="1">
    <location>
        <begin position="132"/>
        <end position="157"/>
    </location>
</feature>
<name>A0ABR0JIQ9_9EURO</name>
<evidence type="ECO:0000313" key="4">
    <source>
        <dbReference type="Proteomes" id="UP001345691"/>
    </source>
</evidence>
<dbReference type="PANTHER" id="PTHR35152:SF1">
    <property type="entry name" value="DOMAIN SIGNALLING PROTEIN, PUTATIVE (AFU_ORTHOLOGUE AFUA_5G11310)-RELATED"/>
    <property type="match status" value="1"/>
</dbReference>
<dbReference type="EMBL" id="JAVRRF010000005">
    <property type="protein sequence ID" value="KAK5065768.1"/>
    <property type="molecule type" value="Genomic_DNA"/>
</dbReference>
<dbReference type="PROSITE" id="PS50924">
    <property type="entry name" value="MHYT"/>
    <property type="match status" value="1"/>
</dbReference>